<dbReference type="EMBL" id="LNIX01000039">
    <property type="protein sequence ID" value="OXA39378.1"/>
    <property type="molecule type" value="Genomic_DNA"/>
</dbReference>
<comment type="caution">
    <text evidence="1">The sequence shown here is derived from an EMBL/GenBank/DDBJ whole genome shotgun (WGS) entry which is preliminary data.</text>
</comment>
<organism evidence="1 2">
    <name type="scientific">Folsomia candida</name>
    <name type="common">Springtail</name>
    <dbReference type="NCBI Taxonomy" id="158441"/>
    <lineage>
        <taxon>Eukaryota</taxon>
        <taxon>Metazoa</taxon>
        <taxon>Ecdysozoa</taxon>
        <taxon>Arthropoda</taxon>
        <taxon>Hexapoda</taxon>
        <taxon>Collembola</taxon>
        <taxon>Entomobryomorpha</taxon>
        <taxon>Isotomoidea</taxon>
        <taxon>Isotomidae</taxon>
        <taxon>Proisotominae</taxon>
        <taxon>Folsomia</taxon>
    </lineage>
</organism>
<reference evidence="1 2" key="1">
    <citation type="submission" date="2015-12" db="EMBL/GenBank/DDBJ databases">
        <title>The genome of Folsomia candida.</title>
        <authorList>
            <person name="Faddeeva A."/>
            <person name="Derks M.F."/>
            <person name="Anvar Y."/>
            <person name="Smit S."/>
            <person name="Van Straalen N."/>
            <person name="Roelofs D."/>
        </authorList>
    </citation>
    <scope>NUCLEOTIDE SEQUENCE [LARGE SCALE GENOMIC DNA]</scope>
    <source>
        <strain evidence="1 2">VU population</strain>
        <tissue evidence="1">Whole body</tissue>
    </source>
</reference>
<name>A0A226D3H5_FOLCA</name>
<sequence>MLRPPDLELVDWPKIQNLRISALPMYEKLSFFDIRRFVMHRKGFSKEAYEPAWYSGLVDKQSKITILSYCATPGISYPNNPQCGENTLSGREQIICSGYLEVVVKQWLSGGGCQTVVILGWLSDSGYLGVVVRQWLSGVGCQRVVIWGWLSDRGYLGVVVRQWLSGGGCQTVVIWGWLSDSGHLGVVVKQWLSGGGCQTVVIWGWLSDSGYLGVVVRQWLSGGGGSKCKLSFLVLAYYYNETSGSRKQNLRFWLDAADYQLIGTNYEIRFKDVIKILISVKKKSRLENIFLYSYRRFLPGEPLLDNFGILFLALNQTSHLCVQPIGLMSEKISTMHCKNLGVEDITKLFTDLLSIPVHWRVDAYRDNLLKFDNVQRLDFNQLVYHPNPFNPLESSPVYNYILQTVFRHANASVIYDRRGYNFNYGARLGLYYVDAALSRFNLIRLVPFKFHGYQFLTC</sequence>
<dbReference type="STRING" id="158441.A0A226D3H5"/>
<keyword evidence="2" id="KW-1185">Reference proteome</keyword>
<protein>
    <submittedName>
        <fullName evidence="1">Uncharacterized protein</fullName>
    </submittedName>
</protein>
<dbReference type="Proteomes" id="UP000198287">
    <property type="component" value="Unassembled WGS sequence"/>
</dbReference>
<gene>
    <name evidence="1" type="ORF">Fcan01_25937</name>
</gene>
<evidence type="ECO:0000313" key="2">
    <source>
        <dbReference type="Proteomes" id="UP000198287"/>
    </source>
</evidence>
<accession>A0A226D3H5</accession>
<proteinExistence type="predicted"/>
<evidence type="ECO:0000313" key="1">
    <source>
        <dbReference type="EMBL" id="OXA39378.1"/>
    </source>
</evidence>
<dbReference type="AlphaFoldDB" id="A0A226D3H5"/>